<proteinExistence type="inferred from homology"/>
<dbReference type="GO" id="GO:0005829">
    <property type="term" value="C:cytosol"/>
    <property type="evidence" value="ECO:0007669"/>
    <property type="project" value="TreeGrafter"/>
</dbReference>
<dbReference type="GO" id="GO:0000159">
    <property type="term" value="C:protein phosphatase type 2A complex"/>
    <property type="evidence" value="ECO:0007669"/>
    <property type="project" value="UniProtKB-UniRule"/>
</dbReference>
<dbReference type="GO" id="GO:0007165">
    <property type="term" value="P:signal transduction"/>
    <property type="evidence" value="ECO:0007669"/>
    <property type="project" value="InterPro"/>
</dbReference>
<dbReference type="PIRSF" id="PIRSF028043">
    <property type="entry name" value="PP2A_B56"/>
    <property type="match status" value="1"/>
</dbReference>
<dbReference type="Pfam" id="PF01603">
    <property type="entry name" value="B56"/>
    <property type="match status" value="1"/>
</dbReference>
<dbReference type="InterPro" id="IPR016024">
    <property type="entry name" value="ARM-type_fold"/>
</dbReference>
<dbReference type="Gene3D" id="1.25.10.10">
    <property type="entry name" value="Leucine-rich Repeat Variant"/>
    <property type="match status" value="1"/>
</dbReference>
<gene>
    <name evidence="4" type="ORF">GDO81_019308</name>
</gene>
<evidence type="ECO:0000256" key="1">
    <source>
        <dbReference type="ARBA" id="ARBA00009745"/>
    </source>
</evidence>
<dbReference type="FunFam" id="1.25.10.10:FF:000010">
    <property type="entry name" value="Serine/threonine-protein phosphatase 2A 56 kDa regulatory subunit"/>
    <property type="match status" value="1"/>
</dbReference>
<feature type="compositionally biased region" description="Polar residues" evidence="3">
    <location>
        <begin position="22"/>
        <end position="38"/>
    </location>
</feature>
<evidence type="ECO:0000256" key="2">
    <source>
        <dbReference type="PIRNR" id="PIRNR028043"/>
    </source>
</evidence>
<reference evidence="4" key="1">
    <citation type="thesis" date="2020" institute="ProQuest LLC" country="789 East Eisenhower Parkway, Ann Arbor, MI, USA">
        <title>Comparative Genomics and Chromosome Evolution.</title>
        <authorList>
            <person name="Mudd A.B."/>
        </authorList>
    </citation>
    <scope>NUCLEOTIDE SEQUENCE</scope>
    <source>
        <strain evidence="4">237g6f4</strain>
        <tissue evidence="4">Blood</tissue>
    </source>
</reference>
<dbReference type="InterPro" id="IPR011989">
    <property type="entry name" value="ARM-like"/>
</dbReference>
<dbReference type="PANTHER" id="PTHR10257:SF89">
    <property type="entry name" value="SERINE_THREONINE-PROTEIN PHOSPHATASE 2A 56 KDA REGULATORY SUBUNIT DELTA ISOFORM"/>
    <property type="match status" value="1"/>
</dbReference>
<feature type="region of interest" description="Disordered" evidence="3">
    <location>
        <begin position="45"/>
        <end position="95"/>
    </location>
</feature>
<keyword evidence="5" id="KW-1185">Reference proteome</keyword>
<evidence type="ECO:0000256" key="3">
    <source>
        <dbReference type="SAM" id="MobiDB-lite"/>
    </source>
</evidence>
<dbReference type="PANTHER" id="PTHR10257">
    <property type="entry name" value="SERINE/THREONINE PROTEIN PHOSPHATASE 2A PP2A REGULATORY SUBUNIT B"/>
    <property type="match status" value="1"/>
</dbReference>
<accession>A0AAV6ZA03</accession>
<dbReference type="Proteomes" id="UP000824782">
    <property type="component" value="Unassembled WGS sequence"/>
</dbReference>
<protein>
    <recommendedName>
        <fullName evidence="2">Serine/threonine protein phosphatase 2A regulatory subunit</fullName>
    </recommendedName>
</protein>
<organism evidence="4 5">
    <name type="scientific">Engystomops pustulosus</name>
    <name type="common">Tungara frog</name>
    <name type="synonym">Physalaemus pustulosus</name>
    <dbReference type="NCBI Taxonomy" id="76066"/>
    <lineage>
        <taxon>Eukaryota</taxon>
        <taxon>Metazoa</taxon>
        <taxon>Chordata</taxon>
        <taxon>Craniata</taxon>
        <taxon>Vertebrata</taxon>
        <taxon>Euteleostomi</taxon>
        <taxon>Amphibia</taxon>
        <taxon>Batrachia</taxon>
        <taxon>Anura</taxon>
        <taxon>Neobatrachia</taxon>
        <taxon>Hyloidea</taxon>
        <taxon>Leptodactylidae</taxon>
        <taxon>Leiuperinae</taxon>
        <taxon>Engystomops</taxon>
    </lineage>
</organism>
<dbReference type="SUPFAM" id="SSF48371">
    <property type="entry name" value="ARM repeat"/>
    <property type="match status" value="1"/>
</dbReference>
<dbReference type="InterPro" id="IPR002554">
    <property type="entry name" value="PP2A_B56"/>
</dbReference>
<comment type="similarity">
    <text evidence="1">Belongs to the phosphatase 2A regulatory subunit B56 family.</text>
</comment>
<comment type="caution">
    <text evidence="4">The sequence shown here is derived from an EMBL/GenBank/DDBJ whole genome shotgun (WGS) entry which is preliminary data.</text>
</comment>
<name>A0AAV6ZA03_ENGPU</name>
<dbReference type="GO" id="GO:0005634">
    <property type="term" value="C:nucleus"/>
    <property type="evidence" value="ECO:0007669"/>
    <property type="project" value="TreeGrafter"/>
</dbReference>
<dbReference type="EMBL" id="WNYA01001152">
    <property type="protein sequence ID" value="KAG8546289.1"/>
    <property type="molecule type" value="Genomic_DNA"/>
</dbReference>
<evidence type="ECO:0000313" key="5">
    <source>
        <dbReference type="Proteomes" id="UP000824782"/>
    </source>
</evidence>
<feature type="region of interest" description="Disordered" evidence="3">
    <location>
        <begin position="19"/>
        <end position="38"/>
    </location>
</feature>
<sequence>MWRSDYIIPPGNTYITLDAESNRSTAGESGTHLSRDNTITRCCRRAQSTASAQQGVNKRPSPSAPPPTQLNKIQYGGGGQVVKRERRQSSSRFSLSKNRELHKLPPLKDCPPGEERETLFVQKIRQCGVLFDFVSDPLSDLKYKEVKRAALSEMVEYITHSRDVLTDCIYPEAVYMFSVNLFRPLPPSSNPSGAEFDPEEDEPTLEAAWPHLQLVYEFFLRFLESPDFQPNVAKKYIDQKFVLSLLDLFDSEDPRERDFLKTILHRIYGKFLGLRAYIRRHINNIFYRFIYETEHHNGIAELLEILGSIINGFALPLKEEHKMFLIRVLLPLHKAKSLSVYHPQLAYCVVQFLEKDSTLTEPVISGLLRFWPRTHSPKEVMFLNELEEILDVMEPSEFTKIMEPLFRQLAQCVSSPHFQPMSDNGCQILPIIPTLALYRNHKNHANKIMCRLWDVNTYNRDPVWWWRNLATIHGLIYNALKLFMEMNQKLFDDCTQQYKAEKQRGKIRGRERVEMWNRIEEMARLNPQYTMFNSPPALSLICSMETDTPTAEDIQILKKTMETEAVQVPRMSPQEQMLLSKKSELPQDIYTIRALESHKRAEEYLTSSKESL</sequence>
<dbReference type="GO" id="GO:0072542">
    <property type="term" value="F:protein phosphatase activator activity"/>
    <property type="evidence" value="ECO:0007669"/>
    <property type="project" value="TreeGrafter"/>
</dbReference>
<feature type="compositionally biased region" description="Polar residues" evidence="3">
    <location>
        <begin position="45"/>
        <end position="56"/>
    </location>
</feature>
<evidence type="ECO:0000313" key="4">
    <source>
        <dbReference type="EMBL" id="KAG8546289.1"/>
    </source>
</evidence>
<dbReference type="AlphaFoldDB" id="A0AAV6ZA03"/>